<dbReference type="InterPro" id="IPR000157">
    <property type="entry name" value="TIR_dom"/>
</dbReference>
<dbReference type="SMART" id="SM00255">
    <property type="entry name" value="TIR"/>
    <property type="match status" value="1"/>
</dbReference>
<dbReference type="PROSITE" id="PS50104">
    <property type="entry name" value="TIR"/>
    <property type="match status" value="1"/>
</dbReference>
<dbReference type="PANTHER" id="PTHR11017">
    <property type="entry name" value="LEUCINE-RICH REPEAT-CONTAINING PROTEIN"/>
    <property type="match status" value="1"/>
</dbReference>
<dbReference type="Pfam" id="PF01582">
    <property type="entry name" value="TIR"/>
    <property type="match status" value="1"/>
</dbReference>
<dbReference type="Proteomes" id="UP000289340">
    <property type="component" value="Chromosome 12"/>
</dbReference>
<dbReference type="PANTHER" id="PTHR11017:SF259">
    <property type="entry name" value="ADP-RIBOSYL CYCLASE_CYCLIC ADP-RIBOSE HYDROLASE"/>
    <property type="match status" value="1"/>
</dbReference>
<keyword evidence="1" id="KW-0677">Repeat</keyword>
<evidence type="ECO:0000313" key="6">
    <source>
        <dbReference type="Proteomes" id="UP000289340"/>
    </source>
</evidence>
<dbReference type="EMBL" id="QZWG01000012">
    <property type="protein sequence ID" value="RZB76146.1"/>
    <property type="molecule type" value="Genomic_DNA"/>
</dbReference>
<dbReference type="SUPFAM" id="SSF52200">
    <property type="entry name" value="Toll/Interleukin receptor TIR domain"/>
    <property type="match status" value="1"/>
</dbReference>
<evidence type="ECO:0000259" key="2">
    <source>
        <dbReference type="PROSITE" id="PS50104"/>
    </source>
</evidence>
<organism evidence="4 6">
    <name type="scientific">Glycine soja</name>
    <name type="common">Wild soybean</name>
    <dbReference type="NCBI Taxonomy" id="3848"/>
    <lineage>
        <taxon>Eukaryota</taxon>
        <taxon>Viridiplantae</taxon>
        <taxon>Streptophyta</taxon>
        <taxon>Embryophyta</taxon>
        <taxon>Tracheophyta</taxon>
        <taxon>Spermatophyta</taxon>
        <taxon>Magnoliopsida</taxon>
        <taxon>eudicotyledons</taxon>
        <taxon>Gunneridae</taxon>
        <taxon>Pentapetalae</taxon>
        <taxon>rosids</taxon>
        <taxon>fabids</taxon>
        <taxon>Fabales</taxon>
        <taxon>Fabaceae</taxon>
        <taxon>Papilionoideae</taxon>
        <taxon>50 kb inversion clade</taxon>
        <taxon>NPAAA clade</taxon>
        <taxon>indigoferoid/millettioid clade</taxon>
        <taxon>Phaseoleae</taxon>
        <taxon>Glycine</taxon>
        <taxon>Glycine subgen. Soja</taxon>
    </lineage>
</organism>
<dbReference type="GO" id="GO:0043531">
    <property type="term" value="F:ADP binding"/>
    <property type="evidence" value="ECO:0007669"/>
    <property type="project" value="InterPro"/>
</dbReference>
<evidence type="ECO:0000313" key="5">
    <source>
        <dbReference type="EMBL" id="RZB76148.1"/>
    </source>
</evidence>
<name>A0A445HR43_GLYSO</name>
<reference evidence="4 6" key="1">
    <citation type="submission" date="2018-09" db="EMBL/GenBank/DDBJ databases">
        <title>A high-quality reference genome of wild soybean provides a powerful tool to mine soybean genomes.</title>
        <authorList>
            <person name="Xie M."/>
            <person name="Chung C.Y.L."/>
            <person name="Li M.-W."/>
            <person name="Wong F.-L."/>
            <person name="Chan T.-F."/>
            <person name="Lam H.-M."/>
        </authorList>
    </citation>
    <scope>NUCLEOTIDE SEQUENCE [LARGE SCALE GENOMIC DNA]</scope>
    <source>
        <strain evidence="6">cv. W05</strain>
        <tissue evidence="4">Hypocotyl of etiolated seedlings</tissue>
    </source>
</reference>
<dbReference type="InterPro" id="IPR044974">
    <property type="entry name" value="Disease_R_plants"/>
</dbReference>
<proteinExistence type="predicted"/>
<gene>
    <name evidence="4" type="ORF">D0Y65_034591</name>
</gene>
<dbReference type="GO" id="GO:0007165">
    <property type="term" value="P:signal transduction"/>
    <property type="evidence" value="ECO:0007669"/>
    <property type="project" value="InterPro"/>
</dbReference>
<dbReference type="Pfam" id="PF23282">
    <property type="entry name" value="WHD_ROQ1"/>
    <property type="match status" value="1"/>
</dbReference>
<dbReference type="Gene3D" id="3.40.50.10140">
    <property type="entry name" value="Toll/interleukin-1 receptor homology (TIR) domain"/>
    <property type="match status" value="1"/>
</dbReference>
<comment type="caution">
    <text evidence="4">The sequence shown here is derived from an EMBL/GenBank/DDBJ whole genome shotgun (WGS) entry which is preliminary data.</text>
</comment>
<dbReference type="Gene3D" id="3.40.50.300">
    <property type="entry name" value="P-loop containing nucleotide triphosphate hydrolases"/>
    <property type="match status" value="1"/>
</dbReference>
<accession>A0A445HR43</accession>
<dbReference type="EMBL" id="QZWG01000012">
    <property type="protein sequence ID" value="RZB76147.1"/>
    <property type="molecule type" value="Genomic_DNA"/>
</dbReference>
<dbReference type="InterPro" id="IPR058192">
    <property type="entry name" value="WHD_ROQ1-like"/>
</dbReference>
<keyword evidence="6" id="KW-1185">Reference proteome</keyword>
<dbReference type="AlphaFoldDB" id="A0A445HR43"/>
<protein>
    <submittedName>
        <fullName evidence="3">TMV resistance protein N isoform A</fullName>
    </submittedName>
    <submittedName>
        <fullName evidence="4">TMV resistance protein N isoform B</fullName>
    </submittedName>
    <submittedName>
        <fullName evidence="5">TMV resistance protein N isoform C</fullName>
    </submittedName>
</protein>
<dbReference type="GO" id="GO:0006952">
    <property type="term" value="P:defense response"/>
    <property type="evidence" value="ECO:0007669"/>
    <property type="project" value="InterPro"/>
</dbReference>
<dbReference type="SUPFAM" id="SSF52540">
    <property type="entry name" value="P-loop containing nucleoside triphosphate hydrolases"/>
    <property type="match status" value="1"/>
</dbReference>
<evidence type="ECO:0000256" key="1">
    <source>
        <dbReference type="ARBA" id="ARBA00022737"/>
    </source>
</evidence>
<dbReference type="EMBL" id="QZWG01000012">
    <property type="protein sequence ID" value="RZB76148.1"/>
    <property type="molecule type" value="Genomic_DNA"/>
</dbReference>
<dbReference type="InterPro" id="IPR027417">
    <property type="entry name" value="P-loop_NTPase"/>
</dbReference>
<evidence type="ECO:0000313" key="3">
    <source>
        <dbReference type="EMBL" id="RZB76146.1"/>
    </source>
</evidence>
<feature type="domain" description="TIR" evidence="2">
    <location>
        <begin position="3"/>
        <end position="122"/>
    </location>
</feature>
<sequence>MASKTTIHCCFRGEDTRNSFTGFLFQALSRKGTIDAFKDGKDLKKGESIAPELIQAIQGSRLFFIVVFSNNYAFSTIRKKLQYAEIEDLEKITNILGHKFSSLPNDDLVGMESCVKELAKLLRLGSVNDIQVVGMSGIGGIGKTTLGHGFYTMLARELIVLDNVDQVGLLKMFPRSRDTLLRECLGEGGRIIIISRDKHILMRHGVDDVYQVQALDHEHAVQLVCRNAFKSNYVMTDYKKLAYDILSHAQGHPLAMKYWAHLFIDFRGFHPKYGLQVLIDRSLITIKYELIHMRDLLRDLGRYIVREKSPKKPRKWSRLWDFKKISTKAADYLEAMVIKNKATFLKQQ</sequence>
<evidence type="ECO:0000313" key="4">
    <source>
        <dbReference type="EMBL" id="RZB76147.1"/>
    </source>
</evidence>
<dbReference type="InterPro" id="IPR035897">
    <property type="entry name" value="Toll_tir_struct_dom_sf"/>
</dbReference>